<gene>
    <name evidence="2" type="ORF">SAMN05421810_11148</name>
</gene>
<dbReference type="Proteomes" id="UP000198727">
    <property type="component" value="Unassembled WGS sequence"/>
</dbReference>
<sequence>MSDPLGDIQLKEKQSYGDKVVESIPLAGSAVKTFTSASDALSDGSVSFGEVRGLAADGGSFIQSCTDAAQGIATDPVGWLVSQGLDFLLAVVQPLQDLIHMVSGDGPALAEAAESFNNIGSGLQEFGQKFGEDAVAALAEWEGGAAEAAAAKLAEFGKGIGGVAGEAGNIAQLLQISSMIMTVIEEFIKALLTELITWLIMIWIPALAAAIPTAGASTAAAGTATGVRAAQTGARASQQVSRLRKLLDRIKDILAKLKTWMSDLKTNFRRVMDTKKMQSSLARLEVESAAEAGRRASWSARLNNADGGMVGERVSTGFGPSVGRAATDNVQDHVKPGALAGHYDNAGKAEEYGDTGGEDQSPERTREQLDF</sequence>
<organism evidence="2 3">
    <name type="scientific">Amycolatopsis arida</name>
    <dbReference type="NCBI Taxonomy" id="587909"/>
    <lineage>
        <taxon>Bacteria</taxon>
        <taxon>Bacillati</taxon>
        <taxon>Actinomycetota</taxon>
        <taxon>Actinomycetes</taxon>
        <taxon>Pseudonocardiales</taxon>
        <taxon>Pseudonocardiaceae</taxon>
        <taxon>Amycolatopsis</taxon>
    </lineage>
</organism>
<reference evidence="3" key="1">
    <citation type="submission" date="2016-10" db="EMBL/GenBank/DDBJ databases">
        <authorList>
            <person name="Varghese N."/>
            <person name="Submissions S."/>
        </authorList>
    </citation>
    <scope>NUCLEOTIDE SEQUENCE [LARGE SCALE GENOMIC DNA]</scope>
    <source>
        <strain evidence="3">CGMCC 4.5579</strain>
    </source>
</reference>
<feature type="compositionally biased region" description="Basic and acidic residues" evidence="1">
    <location>
        <begin position="361"/>
        <end position="371"/>
    </location>
</feature>
<evidence type="ECO:0000313" key="2">
    <source>
        <dbReference type="EMBL" id="SFQ63219.1"/>
    </source>
</evidence>
<feature type="region of interest" description="Disordered" evidence="1">
    <location>
        <begin position="335"/>
        <end position="371"/>
    </location>
</feature>
<dbReference type="RefSeq" id="WP_092535293.1">
    <property type="nucleotide sequence ID" value="NZ_FOWW01000011.1"/>
</dbReference>
<dbReference type="AlphaFoldDB" id="A0A1I6A3E0"/>
<dbReference type="InterPro" id="IPR036689">
    <property type="entry name" value="ESAT-6-like_sf"/>
</dbReference>
<evidence type="ECO:0000313" key="3">
    <source>
        <dbReference type="Proteomes" id="UP000198727"/>
    </source>
</evidence>
<dbReference type="InterPro" id="IPR038332">
    <property type="entry name" value="PPE_sf"/>
</dbReference>
<dbReference type="EMBL" id="FOWW01000011">
    <property type="protein sequence ID" value="SFQ63219.1"/>
    <property type="molecule type" value="Genomic_DNA"/>
</dbReference>
<proteinExistence type="predicted"/>
<dbReference type="OrthoDB" id="5180306at2"/>
<accession>A0A1I6A3E0</accession>
<protein>
    <recommendedName>
        <fullName evidence="4">Proteins of 100 residues with WXG</fullName>
    </recommendedName>
</protein>
<dbReference type="SUPFAM" id="SSF140453">
    <property type="entry name" value="EsxAB dimer-like"/>
    <property type="match status" value="1"/>
</dbReference>
<evidence type="ECO:0000256" key="1">
    <source>
        <dbReference type="SAM" id="MobiDB-lite"/>
    </source>
</evidence>
<evidence type="ECO:0008006" key="4">
    <source>
        <dbReference type="Google" id="ProtNLM"/>
    </source>
</evidence>
<dbReference type="STRING" id="587909.SAMN05421810_11148"/>
<dbReference type="Gene3D" id="1.20.1260.20">
    <property type="entry name" value="PPE superfamily"/>
    <property type="match status" value="1"/>
</dbReference>
<keyword evidence="3" id="KW-1185">Reference proteome</keyword>
<name>A0A1I6A3E0_9PSEU</name>